<keyword evidence="2" id="KW-0694">RNA-binding</keyword>
<dbReference type="PANTHER" id="PTHR21262:SF31">
    <property type="entry name" value="GTP PYROPHOSPHOKINASE"/>
    <property type="match status" value="1"/>
</dbReference>
<evidence type="ECO:0000313" key="4">
    <source>
        <dbReference type="EMBL" id="OGG87730.1"/>
    </source>
</evidence>
<dbReference type="GO" id="GO:0005886">
    <property type="term" value="C:plasma membrane"/>
    <property type="evidence" value="ECO:0007669"/>
    <property type="project" value="TreeGrafter"/>
</dbReference>
<gene>
    <name evidence="4" type="ORF">A2592_03335</name>
</gene>
<dbReference type="Pfam" id="PF02824">
    <property type="entry name" value="TGS"/>
    <property type="match status" value="1"/>
</dbReference>
<sequence>MKTVADIIGQFENPTEADKHLITKAYDFAVRAHEGFTRYSGEPYMAHVASVGFMIAEMGLGPRTVAAGLLHDTIEDTPVKAKDIKENFGEEILFLVEGVTKLSSVRYYGTDRHNESLRKLFVATSQDIRVLVVKLNDRLHNMMTLRFVPKEKQLRIARETLEIYVPVAHRLGMGKIRKELEDLAFPYVYPAEYKRVCGLLEKRAGKSSEILEKERKILQKKLVDSKLIDFNTSYRVKGLFSLYHKLKLKNWDIDDVYDLLAMRVVVSTVEDCYRTLGIVHELWRPLPGRMKDYIAFPKPNGYQSIHTTVTTTHGIILEIQIRTRKMHHESEFGVASHLTYKQPSTTDNPTVGSRFSNLIPSLFRPFTKQSVSETNILIAKGIPDKEKIPQWISQIGLLSAKGKSSNDEFINDLRQDFFSSRIFVFTPIGDVVDLPVGATPIDFAYTIHSEIGNHISGVKVNKKQVQLDTELHNGDLVEVETRKSAKPTKKWIDIAKTSIAKRHIRAELGLPSPK</sequence>
<dbReference type="SUPFAM" id="SSF109604">
    <property type="entry name" value="HD-domain/PDEase-like"/>
    <property type="match status" value="1"/>
</dbReference>
<feature type="domain" description="TGS" evidence="3">
    <location>
        <begin position="420"/>
        <end position="481"/>
    </location>
</feature>
<dbReference type="CDD" id="cd05399">
    <property type="entry name" value="NT_Rel-Spo_like"/>
    <property type="match status" value="1"/>
</dbReference>
<dbReference type="InterPro" id="IPR012675">
    <property type="entry name" value="Beta-grasp_dom_sf"/>
</dbReference>
<dbReference type="InterPro" id="IPR003607">
    <property type="entry name" value="HD/PDEase_dom"/>
</dbReference>
<dbReference type="Proteomes" id="UP000179230">
    <property type="component" value="Unassembled WGS sequence"/>
</dbReference>
<evidence type="ECO:0000259" key="3">
    <source>
        <dbReference type="PROSITE" id="PS51880"/>
    </source>
</evidence>
<dbReference type="FunFam" id="3.10.20.30:FF:000002">
    <property type="entry name" value="GTP pyrophosphokinase (RelA/SpoT)"/>
    <property type="match status" value="1"/>
</dbReference>
<accession>A0A1F6FPE5</accession>
<dbReference type="SUPFAM" id="SSF81301">
    <property type="entry name" value="Nucleotidyltransferase"/>
    <property type="match status" value="1"/>
</dbReference>
<dbReference type="SMART" id="SM00954">
    <property type="entry name" value="RelA_SpoT"/>
    <property type="match status" value="1"/>
</dbReference>
<dbReference type="PANTHER" id="PTHR21262">
    <property type="entry name" value="GUANOSINE-3',5'-BIS DIPHOSPHATE 3'-PYROPHOSPHOHYDROLASE"/>
    <property type="match status" value="1"/>
</dbReference>
<reference evidence="4 5" key="1">
    <citation type="journal article" date="2016" name="Nat. Commun.">
        <title>Thousands of microbial genomes shed light on interconnected biogeochemical processes in an aquifer system.</title>
        <authorList>
            <person name="Anantharaman K."/>
            <person name="Brown C.T."/>
            <person name="Hug L.A."/>
            <person name="Sharon I."/>
            <person name="Castelle C.J."/>
            <person name="Probst A.J."/>
            <person name="Thomas B.C."/>
            <person name="Singh A."/>
            <person name="Wilkins M.J."/>
            <person name="Karaoz U."/>
            <person name="Brodie E.L."/>
            <person name="Williams K.H."/>
            <person name="Hubbard S.S."/>
            <person name="Banfield J.F."/>
        </authorList>
    </citation>
    <scope>NUCLEOTIDE SEQUENCE [LARGE SCALE GENOMIC DNA]</scope>
</reference>
<dbReference type="FunFam" id="1.10.3210.10:FF:000001">
    <property type="entry name" value="GTP pyrophosphokinase RelA"/>
    <property type="match status" value="1"/>
</dbReference>
<dbReference type="CDD" id="cd01668">
    <property type="entry name" value="TGS_RSH"/>
    <property type="match status" value="1"/>
</dbReference>
<evidence type="ECO:0000256" key="2">
    <source>
        <dbReference type="PROSITE-ProRule" id="PRU00182"/>
    </source>
</evidence>
<dbReference type="SMART" id="SM00471">
    <property type="entry name" value="HDc"/>
    <property type="match status" value="1"/>
</dbReference>
<dbReference type="Gene3D" id="1.10.3210.10">
    <property type="entry name" value="Hypothetical protein af1432"/>
    <property type="match status" value="1"/>
</dbReference>
<comment type="caution">
    <text evidence="4">The sequence shown here is derived from an EMBL/GenBank/DDBJ whole genome shotgun (WGS) entry which is preliminary data.</text>
</comment>
<evidence type="ECO:0000313" key="5">
    <source>
        <dbReference type="Proteomes" id="UP000179230"/>
    </source>
</evidence>
<dbReference type="PROSITE" id="PS50889">
    <property type="entry name" value="S4"/>
    <property type="match status" value="1"/>
</dbReference>
<dbReference type="InterPro" id="IPR007685">
    <property type="entry name" value="RelA_SpoT"/>
</dbReference>
<protein>
    <recommendedName>
        <fullName evidence="3">TGS domain-containing protein</fullName>
    </recommendedName>
</protein>
<dbReference type="EMBL" id="MFMT01000042">
    <property type="protein sequence ID" value="OGG87730.1"/>
    <property type="molecule type" value="Genomic_DNA"/>
</dbReference>
<name>A0A1F6FPE5_9BACT</name>
<dbReference type="InterPro" id="IPR004095">
    <property type="entry name" value="TGS"/>
</dbReference>
<dbReference type="Pfam" id="PF04607">
    <property type="entry name" value="RelA_SpoT"/>
    <property type="match status" value="1"/>
</dbReference>
<dbReference type="Gene3D" id="3.30.460.10">
    <property type="entry name" value="Beta Polymerase, domain 2"/>
    <property type="match status" value="1"/>
</dbReference>
<dbReference type="InterPro" id="IPR033655">
    <property type="entry name" value="TGS_RelA/SpoT"/>
</dbReference>
<dbReference type="GO" id="GO:0015969">
    <property type="term" value="P:guanosine tetraphosphate metabolic process"/>
    <property type="evidence" value="ECO:0007669"/>
    <property type="project" value="InterPro"/>
</dbReference>
<dbReference type="PROSITE" id="PS51880">
    <property type="entry name" value="TGS"/>
    <property type="match status" value="1"/>
</dbReference>
<dbReference type="AlphaFoldDB" id="A0A1F6FPE5"/>
<proteinExistence type="inferred from homology"/>
<dbReference type="InterPro" id="IPR043519">
    <property type="entry name" value="NT_sf"/>
</dbReference>
<dbReference type="InterPro" id="IPR012676">
    <property type="entry name" value="TGS-like"/>
</dbReference>
<dbReference type="Pfam" id="PF13328">
    <property type="entry name" value="HD_4"/>
    <property type="match status" value="1"/>
</dbReference>
<evidence type="ECO:0000256" key="1">
    <source>
        <dbReference type="ARBA" id="ARBA00007476"/>
    </source>
</evidence>
<comment type="similarity">
    <text evidence="1">Belongs to the RelA/SpoT family.</text>
</comment>
<organism evidence="4 5">
    <name type="scientific">Candidatus Kaiserbacteria bacterium RIFOXYD1_FULL_42_15</name>
    <dbReference type="NCBI Taxonomy" id="1798532"/>
    <lineage>
        <taxon>Bacteria</taxon>
        <taxon>Candidatus Kaiseribacteriota</taxon>
    </lineage>
</organism>
<dbReference type="SUPFAM" id="SSF81271">
    <property type="entry name" value="TGS-like"/>
    <property type="match status" value="1"/>
</dbReference>
<dbReference type="FunFam" id="3.30.460.10:FF:000001">
    <property type="entry name" value="GTP pyrophosphokinase RelA"/>
    <property type="match status" value="1"/>
</dbReference>
<dbReference type="GO" id="GO:0003723">
    <property type="term" value="F:RNA binding"/>
    <property type="evidence" value="ECO:0007669"/>
    <property type="project" value="UniProtKB-KW"/>
</dbReference>
<dbReference type="Gene3D" id="3.10.20.30">
    <property type="match status" value="1"/>
</dbReference>